<dbReference type="CDD" id="cd06223">
    <property type="entry name" value="PRTases_typeI"/>
    <property type="match status" value="1"/>
</dbReference>
<comment type="similarity">
    <text evidence="1">Belongs to the ComF/GntX family.</text>
</comment>
<dbReference type="InterPro" id="IPR051910">
    <property type="entry name" value="ComF/GntX_DNA_util-trans"/>
</dbReference>
<dbReference type="EMBL" id="DS999644">
    <property type="protein sequence ID" value="EFE74981.2"/>
    <property type="molecule type" value="Genomic_DNA"/>
</dbReference>
<evidence type="ECO:0000256" key="1">
    <source>
        <dbReference type="ARBA" id="ARBA00008007"/>
    </source>
</evidence>
<reference evidence="3" key="1">
    <citation type="submission" date="2008-10" db="EMBL/GenBank/DDBJ databases">
        <authorList>
            <person name="Molnar K."/>
        </authorList>
    </citation>
    <scope>NUCLEOTIDE SEQUENCE [LARGE SCALE GENOMIC DNA]</scope>
    <source>
        <strain evidence="3">NRRL 15998</strain>
    </source>
</reference>
<dbReference type="InterPro" id="IPR000836">
    <property type="entry name" value="PRTase_dom"/>
</dbReference>
<protein>
    <recommendedName>
        <fullName evidence="4">Phosphoribosyltransferase domain-containing protein</fullName>
    </recommendedName>
</protein>
<dbReference type="SUPFAM" id="SSF53271">
    <property type="entry name" value="PRTase-like"/>
    <property type="match status" value="1"/>
</dbReference>
<organism evidence="2 3">
    <name type="scientific">Streptomyces filamentosus NRRL 15998</name>
    <dbReference type="NCBI Taxonomy" id="457431"/>
    <lineage>
        <taxon>Bacteria</taxon>
        <taxon>Bacillati</taxon>
        <taxon>Actinomycetota</taxon>
        <taxon>Actinomycetes</taxon>
        <taxon>Kitasatosporales</taxon>
        <taxon>Streptomycetaceae</taxon>
        <taxon>Streptomyces</taxon>
    </lineage>
</organism>
<accession>D6AHI9</accession>
<proteinExistence type="inferred from homology"/>
<evidence type="ECO:0000313" key="3">
    <source>
        <dbReference type="Proteomes" id="UP000003986"/>
    </source>
</evidence>
<dbReference type="Proteomes" id="UP000003986">
    <property type="component" value="Unassembled WGS sequence"/>
</dbReference>
<dbReference type="PANTHER" id="PTHR47505">
    <property type="entry name" value="DNA UTILIZATION PROTEIN YHGH"/>
    <property type="match status" value="1"/>
</dbReference>
<evidence type="ECO:0000313" key="2">
    <source>
        <dbReference type="EMBL" id="EFE74981.2"/>
    </source>
</evidence>
<gene>
    <name evidence="2" type="ORF">SSGG_02347</name>
</gene>
<dbReference type="InterPro" id="IPR029057">
    <property type="entry name" value="PRTase-like"/>
</dbReference>
<dbReference type="PANTHER" id="PTHR47505:SF1">
    <property type="entry name" value="DNA UTILIZATION PROTEIN YHGH"/>
    <property type="match status" value="1"/>
</dbReference>
<sequence length="297" mass="30635">MADGSQEGQGAGLPRLIREFRGFPQGWPGPGGRGTVGAMRNVWHELSGLLLPMTCAGCGRPRTELCAVCGAALLGGPARRVRPSPGPPGLPAVYAAAPYENAVRAVLLAHKERGALGLAGVLGRALAGCVRAGTGQLGGAATPSGAGPLRADAPLLLVPVPSARSATAARGHDPVRRIAVTAARELRRAGRPAHVFPVLRQRRAVADQSGLDARQRRANLAGALELTAAGERFFRRGLVRHDRVILVDDLLTTGSTLAEAARAVGEGRGTDREPSVRGGCRAAVVAASPSAFEINRN</sequence>
<reference evidence="3" key="2">
    <citation type="submission" date="2008-12" db="EMBL/GenBank/DDBJ databases">
        <title>Annotation of Streptomyces roseosporus strain NRRL 15998.</title>
        <authorList>
            <consortium name="The Broad Institute Genome Sequencing Platform"/>
            <consortium name="Broad Institute Microbial Sequencing Center"/>
            <person name="Fischbach M."/>
            <person name="Ward D."/>
            <person name="Young S."/>
            <person name="Kodira C.D."/>
            <person name="Zeng Q."/>
            <person name="Koehrsen M."/>
            <person name="Godfrey P."/>
            <person name="Alvarado L."/>
            <person name="Berlin A.M."/>
            <person name="Borenstein D."/>
            <person name="Chen Z."/>
            <person name="Engels R."/>
            <person name="Freedman E."/>
            <person name="Gellesch M."/>
            <person name="Goldberg J."/>
            <person name="Griggs A."/>
            <person name="Gujja S."/>
            <person name="Heiman D.I."/>
            <person name="Hepburn T.A."/>
            <person name="Howarth C."/>
            <person name="Jen D."/>
            <person name="Larson L."/>
            <person name="Lewis B."/>
            <person name="Mehta T."/>
            <person name="Park D."/>
            <person name="Pearson M."/>
            <person name="Roberts A."/>
            <person name="Saif S."/>
            <person name="Shea T.D."/>
            <person name="Shenoy N."/>
            <person name="Sisk P."/>
            <person name="Stolte C."/>
            <person name="Sykes S.N."/>
            <person name="Walk T."/>
            <person name="White J."/>
            <person name="Yandava C."/>
            <person name="Straight P."/>
            <person name="Clardy J."/>
            <person name="Hung D."/>
            <person name="Kolter R."/>
            <person name="Mekalanos J."/>
            <person name="Walker S."/>
            <person name="Walsh C.T."/>
            <person name="Wieland B.L.C."/>
            <person name="Ilzarbe M."/>
            <person name="Galagan J."/>
            <person name="Nusbaum C."/>
            <person name="Birren B."/>
        </authorList>
    </citation>
    <scope>NUCLEOTIDE SEQUENCE [LARGE SCALE GENOMIC DNA]</scope>
    <source>
        <strain evidence="3">NRRL 15998</strain>
    </source>
</reference>
<dbReference type="Gene3D" id="3.40.50.2020">
    <property type="match status" value="1"/>
</dbReference>
<name>D6AHI9_STRFL</name>
<dbReference type="AlphaFoldDB" id="D6AHI9"/>
<evidence type="ECO:0008006" key="4">
    <source>
        <dbReference type="Google" id="ProtNLM"/>
    </source>
</evidence>